<dbReference type="PROSITE" id="PS51841">
    <property type="entry name" value="LTD"/>
    <property type="match status" value="1"/>
</dbReference>
<dbReference type="InterPro" id="IPR036415">
    <property type="entry name" value="Lamin_tail_dom_sf"/>
</dbReference>
<sequence length="360" mass="40553">MKKRIMRIIILLLLITAILNLKNGTGELFKSSTVMAVGDLLVDFHRPPGTPMFDLDSMKPGDSEDHNVDVINDGALPRFIAIRGIKTEGTTILPLLENILIIQIAENSNILYGPNSLKSFLNDSADADGVAIQLLSAGEHKTYNIKIDFPQSADNNYQGKSVKINFSFGEITGQNVVINEVFYNPKKDFFLGFLLDRLDKDRFEDEYMNIDKRRLFRRQWIELYNPTDQDILLKNWSLTDNSGKKISIHFNKKIKAHGFVLISKSSFLWWLTIPWKGNFIPIGRFFGDGFDVDGDRLMLKDSEGIEVDRMSWGSDASGFDPPGVNPKVDKGHSTERLAPGFDTDSSSDWTDRSSPSPGQK</sequence>
<dbReference type="Proteomes" id="UP000177208">
    <property type="component" value="Unassembled WGS sequence"/>
</dbReference>
<dbReference type="Gene3D" id="2.60.40.1260">
    <property type="entry name" value="Lamin Tail domain"/>
    <property type="match status" value="1"/>
</dbReference>
<comment type="caution">
    <text evidence="3">The sequence shown here is derived from an EMBL/GenBank/DDBJ whole genome shotgun (WGS) entry which is preliminary data.</text>
</comment>
<evidence type="ECO:0000256" key="1">
    <source>
        <dbReference type="SAM" id="MobiDB-lite"/>
    </source>
</evidence>
<organism evidence="3 4">
    <name type="scientific">Candidatus Roizmanbacteria bacterium RIFCSPHIGHO2_01_FULL_39_12c</name>
    <dbReference type="NCBI Taxonomy" id="1802031"/>
    <lineage>
        <taxon>Bacteria</taxon>
        <taxon>Candidatus Roizmaniibacteriota</taxon>
    </lineage>
</organism>
<dbReference type="InterPro" id="IPR001322">
    <property type="entry name" value="Lamin_tail_dom"/>
</dbReference>
<dbReference type="SUPFAM" id="SSF74853">
    <property type="entry name" value="Lamin A/C globular tail domain"/>
    <property type="match status" value="1"/>
</dbReference>
<proteinExistence type="predicted"/>
<evidence type="ECO:0000259" key="2">
    <source>
        <dbReference type="PROSITE" id="PS51841"/>
    </source>
</evidence>
<protein>
    <recommendedName>
        <fullName evidence="2">LTD domain-containing protein</fullName>
    </recommendedName>
</protein>
<dbReference type="Pfam" id="PF00932">
    <property type="entry name" value="LTD"/>
    <property type="match status" value="1"/>
</dbReference>
<reference evidence="3 4" key="1">
    <citation type="journal article" date="2016" name="Nat. Commun.">
        <title>Thousands of microbial genomes shed light on interconnected biogeochemical processes in an aquifer system.</title>
        <authorList>
            <person name="Anantharaman K."/>
            <person name="Brown C.T."/>
            <person name="Hug L.A."/>
            <person name="Sharon I."/>
            <person name="Castelle C.J."/>
            <person name="Probst A.J."/>
            <person name="Thomas B.C."/>
            <person name="Singh A."/>
            <person name="Wilkins M.J."/>
            <person name="Karaoz U."/>
            <person name="Brodie E.L."/>
            <person name="Williams K.H."/>
            <person name="Hubbard S.S."/>
            <person name="Banfield J.F."/>
        </authorList>
    </citation>
    <scope>NUCLEOTIDE SEQUENCE [LARGE SCALE GENOMIC DNA]</scope>
</reference>
<evidence type="ECO:0000313" key="4">
    <source>
        <dbReference type="Proteomes" id="UP000177208"/>
    </source>
</evidence>
<name>A0A1F7G9E7_9BACT</name>
<dbReference type="EMBL" id="MFZG01000036">
    <property type="protein sequence ID" value="OGK15511.1"/>
    <property type="molecule type" value="Genomic_DNA"/>
</dbReference>
<feature type="region of interest" description="Disordered" evidence="1">
    <location>
        <begin position="311"/>
        <end position="360"/>
    </location>
</feature>
<dbReference type="AlphaFoldDB" id="A0A1F7G9E7"/>
<accession>A0A1F7G9E7</accession>
<gene>
    <name evidence="3" type="ORF">A2774_04445</name>
</gene>
<feature type="domain" description="LTD" evidence="2">
    <location>
        <begin position="162"/>
        <end position="314"/>
    </location>
</feature>
<feature type="compositionally biased region" description="Low complexity" evidence="1">
    <location>
        <begin position="342"/>
        <end position="360"/>
    </location>
</feature>
<evidence type="ECO:0000313" key="3">
    <source>
        <dbReference type="EMBL" id="OGK15511.1"/>
    </source>
</evidence>